<dbReference type="Proteomes" id="UP000461670">
    <property type="component" value="Unassembled WGS sequence"/>
</dbReference>
<dbReference type="InterPro" id="IPR036942">
    <property type="entry name" value="Beta-barrel_TonB_sf"/>
</dbReference>
<feature type="chain" id="PRO_5031212341" evidence="16">
    <location>
        <begin position="36"/>
        <end position="700"/>
    </location>
</feature>
<evidence type="ECO:0000256" key="12">
    <source>
        <dbReference type="ARBA" id="ARBA00023170"/>
    </source>
</evidence>
<keyword evidence="6 14" id="KW-0812">Transmembrane</keyword>
<evidence type="ECO:0000256" key="11">
    <source>
        <dbReference type="ARBA" id="ARBA00023136"/>
    </source>
</evidence>
<keyword evidence="7 16" id="KW-0732">Signal</keyword>
<dbReference type="GO" id="GO:0015891">
    <property type="term" value="P:siderophore transport"/>
    <property type="evidence" value="ECO:0007669"/>
    <property type="project" value="InterPro"/>
</dbReference>
<dbReference type="SUPFAM" id="SSF56935">
    <property type="entry name" value="Porins"/>
    <property type="match status" value="1"/>
</dbReference>
<evidence type="ECO:0000256" key="13">
    <source>
        <dbReference type="ARBA" id="ARBA00023237"/>
    </source>
</evidence>
<sequence>MDAMNDTRAALALTRTRLATALGLAASLGALPAHAQSTPTLSEVRVEAAAQEESATGPVIGYQARRAMTATKTDTPLSETPQSVTVVTRDQMIDQGATTFQEALSYAAGVRSDAYGLDSRSDGVGVRGGSPDYYLDGLRQNYNYYTSTARTDPYTLERIEVLRGPAGVLFGAGTVAGVVNMVSKRPLQETQREVGLQLGSWNRRQLQADLTGPLTADGEWSYRLVTLARKADTQVDHVSDDRRLLAPSLAWRPNASTSLTLQAYLQQDRSGTTAQFLPWSGTLLPNPNGQLPLSRFIGEPGDRYDTDRKSFGWLFEHAFNDQWTVRQNLRLANNKNTSAYHWADFTTGWRDPAQRTIGRYYADSITRTRMVTADTHLQGKLATGAVRHQVLFGLDWNRQSEDRDSAPSLLSTIDAYAPVYGNLATSPRTPRPRNVQRQTGLYVQDQMSWGPWIVVAGLRHDRAVNGVAGSADDKTSDTTKRLGLMYKLAKGWTPYVSYAESFSPITGLNKENARYKPLEGQQLEAGVKYLPDSSNTQFTASIYDLREKNRQVPDPADVNYSLQTGKTRTQGLELEFKSQLSAAFSVIAHYNYTDIDKALEGLPRHQAAAWGLYRFAIAGQGGFSFGAGLRYLSNFHDGDGPRVPSVVVGDLLLAYENRNWRYVLNVNNVTDKQYVSTCLSRGDCWWAPRRNVVASATYRF</sequence>
<evidence type="ECO:0000256" key="15">
    <source>
        <dbReference type="RuleBase" id="RU003357"/>
    </source>
</evidence>
<name>A0A7V8FLH6_9BURK</name>
<dbReference type="InterPro" id="IPR037066">
    <property type="entry name" value="Plug_dom_sf"/>
</dbReference>
<comment type="caution">
    <text evidence="19">The sequence shown here is derived from an EMBL/GenBank/DDBJ whole genome shotgun (WGS) entry which is preliminary data.</text>
</comment>
<dbReference type="Gene3D" id="2.170.130.10">
    <property type="entry name" value="TonB-dependent receptor, plug domain"/>
    <property type="match status" value="1"/>
</dbReference>
<proteinExistence type="inferred from homology"/>
<dbReference type="Gene3D" id="2.40.170.20">
    <property type="entry name" value="TonB-dependent receptor, beta-barrel domain"/>
    <property type="match status" value="1"/>
</dbReference>
<evidence type="ECO:0000259" key="18">
    <source>
        <dbReference type="Pfam" id="PF07715"/>
    </source>
</evidence>
<dbReference type="CDD" id="cd01347">
    <property type="entry name" value="ligand_gated_channel"/>
    <property type="match status" value="1"/>
</dbReference>
<evidence type="ECO:0000256" key="1">
    <source>
        <dbReference type="ARBA" id="ARBA00004571"/>
    </source>
</evidence>
<evidence type="ECO:0000256" key="6">
    <source>
        <dbReference type="ARBA" id="ARBA00022692"/>
    </source>
</evidence>
<dbReference type="GO" id="GO:0009279">
    <property type="term" value="C:cell outer membrane"/>
    <property type="evidence" value="ECO:0007669"/>
    <property type="project" value="UniProtKB-SubCell"/>
</dbReference>
<evidence type="ECO:0000256" key="3">
    <source>
        <dbReference type="ARBA" id="ARBA00022448"/>
    </source>
</evidence>
<evidence type="ECO:0000313" key="19">
    <source>
        <dbReference type="EMBL" id="KAF1019210.1"/>
    </source>
</evidence>
<evidence type="ECO:0000256" key="16">
    <source>
        <dbReference type="SAM" id="SignalP"/>
    </source>
</evidence>
<reference evidence="20" key="1">
    <citation type="journal article" date="2020" name="MBio">
        <title>Horizontal gene transfer to a defensive symbiont with a reduced genome amongst a multipartite beetle microbiome.</title>
        <authorList>
            <person name="Waterworth S.C."/>
            <person name="Florez L.V."/>
            <person name="Rees E.R."/>
            <person name="Hertweck C."/>
            <person name="Kaltenpoth M."/>
            <person name="Kwan J.C."/>
        </authorList>
    </citation>
    <scope>NUCLEOTIDE SEQUENCE [LARGE SCALE GENOMIC DNA]</scope>
</reference>
<dbReference type="NCBIfam" id="TIGR01783">
    <property type="entry name" value="TonB-siderophor"/>
    <property type="match status" value="1"/>
</dbReference>
<dbReference type="AlphaFoldDB" id="A0A7V8FLH6"/>
<dbReference type="PANTHER" id="PTHR32552:SF68">
    <property type="entry name" value="FERRICHROME OUTER MEMBRANE TRANSPORTER_PHAGE RECEPTOR"/>
    <property type="match status" value="1"/>
</dbReference>
<keyword evidence="4 14" id="KW-1134">Transmembrane beta strand</keyword>
<evidence type="ECO:0000256" key="2">
    <source>
        <dbReference type="ARBA" id="ARBA00009810"/>
    </source>
</evidence>
<evidence type="ECO:0000256" key="9">
    <source>
        <dbReference type="ARBA" id="ARBA00023065"/>
    </source>
</evidence>
<accession>A0A7V8FLH6</accession>
<dbReference type="PROSITE" id="PS52016">
    <property type="entry name" value="TONB_DEPENDENT_REC_3"/>
    <property type="match status" value="1"/>
</dbReference>
<keyword evidence="5" id="KW-0410">Iron transport</keyword>
<evidence type="ECO:0000256" key="7">
    <source>
        <dbReference type="ARBA" id="ARBA00022729"/>
    </source>
</evidence>
<dbReference type="InterPro" id="IPR010105">
    <property type="entry name" value="TonB_sidphr_rcpt"/>
</dbReference>
<evidence type="ECO:0000256" key="8">
    <source>
        <dbReference type="ARBA" id="ARBA00023004"/>
    </source>
</evidence>
<feature type="domain" description="TonB-dependent receptor plug" evidence="18">
    <location>
        <begin position="77"/>
        <end position="178"/>
    </location>
</feature>
<evidence type="ECO:0000256" key="10">
    <source>
        <dbReference type="ARBA" id="ARBA00023077"/>
    </source>
</evidence>
<evidence type="ECO:0000313" key="20">
    <source>
        <dbReference type="Proteomes" id="UP000461670"/>
    </source>
</evidence>
<evidence type="ECO:0000259" key="17">
    <source>
        <dbReference type="Pfam" id="PF00593"/>
    </source>
</evidence>
<dbReference type="GO" id="GO:0038023">
    <property type="term" value="F:signaling receptor activity"/>
    <property type="evidence" value="ECO:0007669"/>
    <property type="project" value="InterPro"/>
</dbReference>
<evidence type="ECO:0000256" key="14">
    <source>
        <dbReference type="PROSITE-ProRule" id="PRU01360"/>
    </source>
</evidence>
<feature type="domain" description="TonB-dependent receptor-like beta-barrel" evidence="17">
    <location>
        <begin position="257"/>
        <end position="669"/>
    </location>
</feature>
<gene>
    <name evidence="19" type="primary">fhuA_3</name>
    <name evidence="19" type="ORF">GAK30_03239</name>
</gene>
<dbReference type="Pfam" id="PF00593">
    <property type="entry name" value="TonB_dep_Rec_b-barrel"/>
    <property type="match status" value="1"/>
</dbReference>
<keyword evidence="9" id="KW-0406">Ion transport</keyword>
<evidence type="ECO:0000256" key="4">
    <source>
        <dbReference type="ARBA" id="ARBA00022452"/>
    </source>
</evidence>
<dbReference type="PANTHER" id="PTHR32552">
    <property type="entry name" value="FERRICHROME IRON RECEPTOR-RELATED"/>
    <property type="match status" value="1"/>
</dbReference>
<organism evidence="19 20">
    <name type="scientific">Paracidovorax wautersii</name>
    <dbReference type="NCBI Taxonomy" id="1177982"/>
    <lineage>
        <taxon>Bacteria</taxon>
        <taxon>Pseudomonadati</taxon>
        <taxon>Pseudomonadota</taxon>
        <taxon>Betaproteobacteria</taxon>
        <taxon>Burkholderiales</taxon>
        <taxon>Comamonadaceae</taxon>
        <taxon>Paracidovorax</taxon>
    </lineage>
</organism>
<protein>
    <submittedName>
        <fullName evidence="19">Ferrichrome outer membrane transporter/phage receptor</fullName>
    </submittedName>
</protein>
<evidence type="ECO:0000256" key="5">
    <source>
        <dbReference type="ARBA" id="ARBA00022496"/>
    </source>
</evidence>
<dbReference type="Pfam" id="PF07715">
    <property type="entry name" value="Plug"/>
    <property type="match status" value="1"/>
</dbReference>
<dbReference type="InterPro" id="IPR039426">
    <property type="entry name" value="TonB-dep_rcpt-like"/>
</dbReference>
<dbReference type="GO" id="GO:0015344">
    <property type="term" value="F:siderophore uptake transmembrane transporter activity"/>
    <property type="evidence" value="ECO:0007669"/>
    <property type="project" value="TreeGrafter"/>
</dbReference>
<keyword evidence="10 15" id="KW-0798">TonB box</keyword>
<dbReference type="EMBL" id="WNDQ01000061">
    <property type="protein sequence ID" value="KAF1019210.1"/>
    <property type="molecule type" value="Genomic_DNA"/>
</dbReference>
<keyword evidence="8" id="KW-0408">Iron</keyword>
<dbReference type="InterPro" id="IPR000531">
    <property type="entry name" value="Beta-barrel_TonB"/>
</dbReference>
<keyword evidence="11 14" id="KW-0472">Membrane</keyword>
<keyword evidence="3 14" id="KW-0813">Transport</keyword>
<dbReference type="InterPro" id="IPR012910">
    <property type="entry name" value="Plug_dom"/>
</dbReference>
<comment type="similarity">
    <text evidence="2 14 15">Belongs to the TonB-dependent receptor family.</text>
</comment>
<keyword evidence="12 19" id="KW-0675">Receptor</keyword>
<comment type="subcellular location">
    <subcellularLocation>
        <location evidence="1 14">Cell outer membrane</location>
        <topology evidence="1 14">Multi-pass membrane protein</topology>
    </subcellularLocation>
</comment>
<feature type="signal peptide" evidence="16">
    <location>
        <begin position="1"/>
        <end position="35"/>
    </location>
</feature>
<keyword evidence="13 14" id="KW-0998">Cell outer membrane</keyword>
<dbReference type="FunFam" id="2.170.130.10:FF:000001">
    <property type="entry name" value="Catecholate siderophore TonB-dependent receptor"/>
    <property type="match status" value="1"/>
</dbReference>